<feature type="compositionally biased region" description="Acidic residues" evidence="7">
    <location>
        <begin position="90"/>
        <end position="100"/>
    </location>
</feature>
<evidence type="ECO:0000256" key="5">
    <source>
        <dbReference type="ARBA" id="ARBA00022490"/>
    </source>
</evidence>
<dbReference type="GO" id="GO:1990846">
    <property type="term" value="F:ribonucleoside-diphosphate reductase inhibitor activity"/>
    <property type="evidence" value="ECO:0007669"/>
    <property type="project" value="TreeGrafter"/>
</dbReference>
<evidence type="ECO:0000256" key="4">
    <source>
        <dbReference type="ARBA" id="ARBA00021625"/>
    </source>
</evidence>
<dbReference type="AlphaFoldDB" id="A0A060TFT3"/>
<dbReference type="InterPro" id="IPR013900">
    <property type="entry name" value="RNR_inhibitor"/>
</dbReference>
<keyword evidence="5" id="KW-0963">Cytoplasm</keyword>
<name>A0A060TFT3_BLAAD</name>
<feature type="region of interest" description="Disordered" evidence="7">
    <location>
        <begin position="57"/>
        <end position="127"/>
    </location>
</feature>
<gene>
    <name evidence="8" type="ORF">GNLVRS02_ARAD1D16940g</name>
</gene>
<accession>A0A060TFT3</accession>
<dbReference type="PANTHER" id="PTHR28081">
    <property type="entry name" value="DAMAGE-REGULATED IMPORT FACILITATOR 1-RELATED"/>
    <property type="match status" value="1"/>
</dbReference>
<dbReference type="EMBL" id="HG937694">
    <property type="protein sequence ID" value="CDP37677.1"/>
    <property type="molecule type" value="Genomic_DNA"/>
</dbReference>
<reference evidence="8" key="1">
    <citation type="submission" date="2014-02" db="EMBL/GenBank/DDBJ databases">
        <authorList>
            <person name="Genoscope - CEA"/>
        </authorList>
    </citation>
    <scope>NUCLEOTIDE SEQUENCE</scope>
    <source>
        <strain evidence="8">LS3</strain>
    </source>
</reference>
<dbReference type="PANTHER" id="PTHR28081:SF1">
    <property type="entry name" value="DAMAGE-REGULATED IMPORT FACILITATOR 1"/>
    <property type="match status" value="1"/>
</dbReference>
<sequence length="160" mass="17659">MSDSKRVLIASHFQVSKGRTQVYEKPGVDATPAGRARSFPQLPDDIQAQLVNVGMRARKSVSDGYKQQGSLPSYRGHAIGPLSGPIFESYEGDTDDESDEPASRANLKRGREDDDEDASKEPRTLTASKVYYVPRKAQVSFSSGNDEFEDAPFLMDKDKL</sequence>
<dbReference type="GO" id="GO:0005737">
    <property type="term" value="C:cytoplasm"/>
    <property type="evidence" value="ECO:0007669"/>
    <property type="project" value="UniProtKB-SubCell"/>
</dbReference>
<dbReference type="Pfam" id="PF08591">
    <property type="entry name" value="RNR_inhib"/>
    <property type="match status" value="1"/>
</dbReference>
<proteinExistence type="inferred from homology"/>
<evidence type="ECO:0000313" key="8">
    <source>
        <dbReference type="EMBL" id="CDP37677.1"/>
    </source>
</evidence>
<evidence type="ECO:0000256" key="2">
    <source>
        <dbReference type="ARBA" id="ARBA00004496"/>
    </source>
</evidence>
<organism evidence="8">
    <name type="scientific">Blastobotrys adeninivorans</name>
    <name type="common">Yeast</name>
    <name type="synonym">Arxula adeninivorans</name>
    <dbReference type="NCBI Taxonomy" id="409370"/>
    <lineage>
        <taxon>Eukaryota</taxon>
        <taxon>Fungi</taxon>
        <taxon>Dikarya</taxon>
        <taxon>Ascomycota</taxon>
        <taxon>Saccharomycotina</taxon>
        <taxon>Dipodascomycetes</taxon>
        <taxon>Dipodascales</taxon>
        <taxon>Trichomonascaceae</taxon>
        <taxon>Blastobotrys</taxon>
    </lineage>
</organism>
<comment type="subcellular location">
    <subcellularLocation>
        <location evidence="2">Cytoplasm</location>
    </subcellularLocation>
    <subcellularLocation>
        <location evidence="1">Nucleus</location>
    </subcellularLocation>
</comment>
<evidence type="ECO:0000256" key="1">
    <source>
        <dbReference type="ARBA" id="ARBA00004123"/>
    </source>
</evidence>
<keyword evidence="6" id="KW-0539">Nucleus</keyword>
<dbReference type="GO" id="GO:0008104">
    <property type="term" value="P:intracellular protein localization"/>
    <property type="evidence" value="ECO:0007669"/>
    <property type="project" value="TreeGrafter"/>
</dbReference>
<evidence type="ECO:0000256" key="7">
    <source>
        <dbReference type="SAM" id="MobiDB-lite"/>
    </source>
</evidence>
<evidence type="ECO:0000256" key="3">
    <source>
        <dbReference type="ARBA" id="ARBA00005459"/>
    </source>
</evidence>
<comment type="similarity">
    <text evidence="3">Belongs to the DIF1/spd1 family.</text>
</comment>
<evidence type="ECO:0000256" key="6">
    <source>
        <dbReference type="ARBA" id="ARBA00023242"/>
    </source>
</evidence>
<protein>
    <recommendedName>
        <fullName evidence="4">Damage-regulated import facilitator 1</fullName>
    </recommendedName>
</protein>
<dbReference type="GO" id="GO:0005634">
    <property type="term" value="C:nucleus"/>
    <property type="evidence" value="ECO:0007669"/>
    <property type="project" value="UniProtKB-SubCell"/>
</dbReference>
<reference evidence="8" key="2">
    <citation type="submission" date="2014-06" db="EMBL/GenBank/DDBJ databases">
        <title>The complete genome of Blastobotrys (Arxula) adeninivorans LS3 - a yeast of biotechnological interest.</title>
        <authorList>
            <person name="Kunze G."/>
            <person name="Gaillardin C."/>
            <person name="Czernicka M."/>
            <person name="Durrens P."/>
            <person name="Martin T."/>
            <person name="Boer E."/>
            <person name="Gabaldon T."/>
            <person name="Cruz J."/>
            <person name="Talla E."/>
            <person name="Marck C."/>
            <person name="Goffeau A."/>
            <person name="Barbe V."/>
            <person name="Baret P."/>
            <person name="Baronian K."/>
            <person name="Beier S."/>
            <person name="Bleykasten C."/>
            <person name="Bode R."/>
            <person name="Casaregola S."/>
            <person name="Despons L."/>
            <person name="Fairhead C."/>
            <person name="Giersberg M."/>
            <person name="Gierski P."/>
            <person name="Hahnel U."/>
            <person name="Hartmann A."/>
            <person name="Jankowska D."/>
            <person name="Jubin C."/>
            <person name="Jung P."/>
            <person name="Lafontaine I."/>
            <person name="Leh-Louis V."/>
            <person name="Lemaire M."/>
            <person name="Marcet-Houben M."/>
            <person name="Mascher M."/>
            <person name="Morel G."/>
            <person name="Richard G.-F."/>
            <person name="Riechen J."/>
            <person name="Sacerdot C."/>
            <person name="Sarkar A."/>
            <person name="Savel G."/>
            <person name="Schacherer J."/>
            <person name="Sherman D."/>
            <person name="Straub M.-L."/>
            <person name="Stein N."/>
            <person name="Thierry A."/>
            <person name="Trautwein-Schult A."/>
            <person name="Westhof E."/>
            <person name="Worch S."/>
            <person name="Dujon B."/>
            <person name="Souciet J.-L."/>
            <person name="Wincker P."/>
            <person name="Scholz U."/>
            <person name="Neuveglise N."/>
        </authorList>
    </citation>
    <scope>NUCLEOTIDE SEQUENCE</scope>
    <source>
        <strain evidence="8">LS3</strain>
    </source>
</reference>